<dbReference type="InterPro" id="IPR000915">
    <property type="entry name" value="60S_ribosomal_eL6"/>
</dbReference>
<dbReference type="PANTHER" id="PTHR10715">
    <property type="entry name" value="60S RIBOSOMAL PROTEIN L6"/>
    <property type="match status" value="1"/>
</dbReference>
<keyword evidence="3" id="KW-0687">Ribonucleoprotein</keyword>
<dbReference type="InterPro" id="IPR041997">
    <property type="entry name" value="Ribosomal_eL6_KOW"/>
</dbReference>
<organism evidence="4 5">
    <name type="scientific">Durusdinium trenchii</name>
    <dbReference type="NCBI Taxonomy" id="1381693"/>
    <lineage>
        <taxon>Eukaryota</taxon>
        <taxon>Sar</taxon>
        <taxon>Alveolata</taxon>
        <taxon>Dinophyceae</taxon>
        <taxon>Suessiales</taxon>
        <taxon>Symbiodiniaceae</taxon>
        <taxon>Durusdinium</taxon>
    </lineage>
</organism>
<dbReference type="CDD" id="cd13156">
    <property type="entry name" value="KOW_RPL6"/>
    <property type="match status" value="1"/>
</dbReference>
<dbReference type="InterPro" id="IPR008991">
    <property type="entry name" value="Translation_prot_SH3-like_sf"/>
</dbReference>
<evidence type="ECO:0000256" key="3">
    <source>
        <dbReference type="ARBA" id="ARBA00023274"/>
    </source>
</evidence>
<comment type="similarity">
    <text evidence="1">Belongs to the eukaryotic ribosomal protein eL6 family.</text>
</comment>
<evidence type="ECO:0000313" key="5">
    <source>
        <dbReference type="Proteomes" id="UP001642464"/>
    </source>
</evidence>
<evidence type="ECO:0000313" key="4">
    <source>
        <dbReference type="EMBL" id="CAK9043091.1"/>
    </source>
</evidence>
<proteinExistence type="inferred from homology"/>
<dbReference type="Gene3D" id="2.30.30.30">
    <property type="match status" value="1"/>
</dbReference>
<dbReference type="SUPFAM" id="SSF50104">
    <property type="entry name" value="Translation proteins SH3-like domain"/>
    <property type="match status" value="1"/>
</dbReference>
<sequence>MGRNEMLAPGVPKYGRSKMMKMRKANQYAKKGGEKKKVEEKKVTYGKYVEADPVKVPLPSTKRSSRPTKLKKTIKPGSVLIVLSGRFMGKRVVFLKQLPSGLLLVTGPYKLNGCPIRRINQAYVIATSTTVDISGVNTDKIDDAYFARVKEAKEGEEGFFDNQEKINPEWLEKRKADQKAIDEPLLAAVSKVSLLAEYLQAPFTLSKGQAPHMMKF</sequence>
<evidence type="ECO:0000256" key="2">
    <source>
        <dbReference type="ARBA" id="ARBA00022980"/>
    </source>
</evidence>
<name>A0ABP0LV46_9DINO</name>
<dbReference type="Pfam" id="PF01159">
    <property type="entry name" value="Ribosomal_L6e"/>
    <property type="match status" value="1"/>
</dbReference>
<comment type="caution">
    <text evidence="4">The sequence shown here is derived from an EMBL/GenBank/DDBJ whole genome shotgun (WGS) entry which is preliminary data.</text>
</comment>
<dbReference type="EMBL" id="CAXAMM010018315">
    <property type="protein sequence ID" value="CAK9043091.1"/>
    <property type="molecule type" value="Genomic_DNA"/>
</dbReference>
<dbReference type="Proteomes" id="UP001642464">
    <property type="component" value="Unassembled WGS sequence"/>
</dbReference>
<protein>
    <submittedName>
        <fullName evidence="4">60S ribosomal protein L6 (YL16-like)</fullName>
    </submittedName>
</protein>
<dbReference type="PANTHER" id="PTHR10715:SF0">
    <property type="entry name" value="LARGE RIBOSOMAL SUBUNIT PROTEIN EL6"/>
    <property type="match status" value="1"/>
</dbReference>
<reference evidence="4 5" key="1">
    <citation type="submission" date="2024-02" db="EMBL/GenBank/DDBJ databases">
        <authorList>
            <person name="Chen Y."/>
            <person name="Shah S."/>
            <person name="Dougan E. K."/>
            <person name="Thang M."/>
            <person name="Chan C."/>
        </authorList>
    </citation>
    <scope>NUCLEOTIDE SEQUENCE [LARGE SCALE GENOMIC DNA]</scope>
</reference>
<evidence type="ECO:0000256" key="1">
    <source>
        <dbReference type="ARBA" id="ARBA00010592"/>
    </source>
</evidence>
<keyword evidence="5" id="KW-1185">Reference proteome</keyword>
<dbReference type="GO" id="GO:0005840">
    <property type="term" value="C:ribosome"/>
    <property type="evidence" value="ECO:0007669"/>
    <property type="project" value="UniProtKB-KW"/>
</dbReference>
<accession>A0ABP0LV46</accession>
<keyword evidence="2 4" id="KW-0689">Ribosomal protein</keyword>
<gene>
    <name evidence="4" type="ORF">SCF082_LOCUS24693</name>
</gene>
<dbReference type="InterPro" id="IPR014722">
    <property type="entry name" value="Rib_uL2_dom2"/>
</dbReference>